<dbReference type="PRINTS" id="PR00634">
    <property type="entry name" value="BETALLERGEN"/>
</dbReference>
<name>A0A059B5V1_EUCGR</name>
<reference evidence="5" key="1">
    <citation type="submission" date="2013-07" db="EMBL/GenBank/DDBJ databases">
        <title>The genome of Eucalyptus grandis.</title>
        <authorList>
            <person name="Schmutz J."/>
            <person name="Hayes R."/>
            <person name="Myburg A."/>
            <person name="Tuskan G."/>
            <person name="Grattapaglia D."/>
            <person name="Rokhsar D.S."/>
        </authorList>
    </citation>
    <scope>NUCLEOTIDE SEQUENCE</scope>
    <source>
        <tissue evidence="5">Leaf extractions</tissue>
    </source>
</reference>
<dbReference type="STRING" id="71139.A0A059B5V1"/>
<dbReference type="Gramene" id="KCW61030">
    <property type="protein sequence ID" value="KCW61030"/>
    <property type="gene ID" value="EUGRSUZ_H03792"/>
</dbReference>
<sequence>MTKWPINRNLSELLGFAQVATIPTWKRDVRVQFPIPAARFFRALIGDFHNLIPKLMPEAIESIDIVQGDGGAGTIMQINFTEGGELSFIKSRVDVLDEETLTCVYRLIEGSQLMEKFESIAYEVNFEPTPDGGSKSRIASTYYTKGDFQLNEEEIKAGRERGLGIYIAVEAYLLQNPDAYA</sequence>
<dbReference type="GO" id="GO:0005634">
    <property type="term" value="C:nucleus"/>
    <property type="evidence" value="ECO:0000318"/>
    <property type="project" value="GO_Central"/>
</dbReference>
<evidence type="ECO:0000256" key="3">
    <source>
        <dbReference type="ARBA" id="ARBA00023265"/>
    </source>
</evidence>
<dbReference type="PANTHER" id="PTHR31213">
    <property type="entry name" value="OS08G0374000 PROTEIN-RELATED"/>
    <property type="match status" value="1"/>
</dbReference>
<keyword evidence="2" id="KW-0611">Plant defense</keyword>
<dbReference type="GO" id="GO:0010427">
    <property type="term" value="F:abscisic acid binding"/>
    <property type="evidence" value="ECO:0000318"/>
    <property type="project" value="GO_Central"/>
</dbReference>
<proteinExistence type="inferred from homology"/>
<evidence type="ECO:0000256" key="2">
    <source>
        <dbReference type="ARBA" id="ARBA00022821"/>
    </source>
</evidence>
<dbReference type="GO" id="GO:0006952">
    <property type="term" value="P:defense response"/>
    <property type="evidence" value="ECO:0007669"/>
    <property type="project" value="UniProtKB-KW"/>
</dbReference>
<dbReference type="GO" id="GO:0004864">
    <property type="term" value="F:protein phosphatase inhibitor activity"/>
    <property type="evidence" value="ECO:0000318"/>
    <property type="project" value="GO_Central"/>
</dbReference>
<dbReference type="InterPro" id="IPR000916">
    <property type="entry name" value="Bet_v_I/MLP"/>
</dbReference>
<dbReference type="InterPro" id="IPR024949">
    <property type="entry name" value="Bet_v_I_allergen"/>
</dbReference>
<keyword evidence="3" id="KW-0568">Pathogenesis-related protein</keyword>
<comment type="similarity">
    <text evidence="1">Belongs to the BetVI family.</text>
</comment>
<dbReference type="SUPFAM" id="SSF55961">
    <property type="entry name" value="Bet v1-like"/>
    <property type="match status" value="1"/>
</dbReference>
<evidence type="ECO:0000313" key="5">
    <source>
        <dbReference type="EMBL" id="KCW61030.1"/>
    </source>
</evidence>
<dbReference type="InterPro" id="IPR050279">
    <property type="entry name" value="Plant_def-hormone_signal"/>
</dbReference>
<evidence type="ECO:0000256" key="1">
    <source>
        <dbReference type="ARBA" id="ARBA00009744"/>
    </source>
</evidence>
<dbReference type="AlphaFoldDB" id="A0A059B5V1"/>
<dbReference type="InterPro" id="IPR023393">
    <property type="entry name" value="START-like_dom_sf"/>
</dbReference>
<dbReference type="Gene3D" id="3.30.530.20">
    <property type="match status" value="1"/>
</dbReference>
<protein>
    <recommendedName>
        <fullName evidence="4">Bet v I/Major latex protein domain-containing protein</fullName>
    </recommendedName>
</protein>
<evidence type="ECO:0000259" key="4">
    <source>
        <dbReference type="SMART" id="SM01037"/>
    </source>
</evidence>
<accession>A0A059B5V1</accession>
<dbReference type="SMART" id="SM01037">
    <property type="entry name" value="Bet_v_1"/>
    <property type="match status" value="1"/>
</dbReference>
<dbReference type="InParanoid" id="A0A059B5V1"/>
<dbReference type="GO" id="GO:0005737">
    <property type="term" value="C:cytoplasm"/>
    <property type="evidence" value="ECO:0000318"/>
    <property type="project" value="GO_Central"/>
</dbReference>
<gene>
    <name evidence="5" type="ORF">EUGRSUZ_H03792</name>
</gene>
<feature type="domain" description="Bet v I/Major latex protein" evidence="4">
    <location>
        <begin position="24"/>
        <end position="176"/>
    </location>
</feature>
<organism evidence="5">
    <name type="scientific">Eucalyptus grandis</name>
    <name type="common">Flooded gum</name>
    <dbReference type="NCBI Taxonomy" id="71139"/>
    <lineage>
        <taxon>Eukaryota</taxon>
        <taxon>Viridiplantae</taxon>
        <taxon>Streptophyta</taxon>
        <taxon>Embryophyta</taxon>
        <taxon>Tracheophyta</taxon>
        <taxon>Spermatophyta</taxon>
        <taxon>Magnoliopsida</taxon>
        <taxon>eudicotyledons</taxon>
        <taxon>Gunneridae</taxon>
        <taxon>Pentapetalae</taxon>
        <taxon>rosids</taxon>
        <taxon>malvids</taxon>
        <taxon>Myrtales</taxon>
        <taxon>Myrtaceae</taxon>
        <taxon>Myrtoideae</taxon>
        <taxon>Eucalypteae</taxon>
        <taxon>Eucalyptus</taxon>
    </lineage>
</organism>
<dbReference type="Pfam" id="PF00407">
    <property type="entry name" value="Bet_v_1"/>
    <property type="match status" value="1"/>
</dbReference>
<dbReference type="OMA" id="ENCTINY"/>
<dbReference type="GO" id="GO:0009738">
    <property type="term" value="P:abscisic acid-activated signaling pathway"/>
    <property type="evidence" value="ECO:0000318"/>
    <property type="project" value="GO_Central"/>
</dbReference>
<dbReference type="CDD" id="cd07816">
    <property type="entry name" value="Bet_v1-like"/>
    <property type="match status" value="1"/>
</dbReference>
<dbReference type="GO" id="GO:0038023">
    <property type="term" value="F:signaling receptor activity"/>
    <property type="evidence" value="ECO:0000318"/>
    <property type="project" value="GO_Central"/>
</dbReference>
<dbReference type="EMBL" id="KK198760">
    <property type="protein sequence ID" value="KCW61030.1"/>
    <property type="molecule type" value="Genomic_DNA"/>
</dbReference>
<dbReference type="PANTHER" id="PTHR31213:SF70">
    <property type="entry name" value="MAJOR ALLERGEN PRU AR 1-LIKE"/>
    <property type="match status" value="1"/>
</dbReference>
<dbReference type="FunFam" id="3.30.530.20:FF:000007">
    <property type="entry name" value="Major pollen allergen Bet v 1-A"/>
    <property type="match status" value="1"/>
</dbReference>